<comment type="similarity">
    <text evidence="2">Belongs to the eukaryotic mitochondrial porin family.</text>
</comment>
<dbReference type="InterPro" id="IPR027246">
    <property type="entry name" value="Porin_Euk/Tom40"/>
</dbReference>
<evidence type="ECO:0000313" key="8">
    <source>
        <dbReference type="Proteomes" id="UP000295192"/>
    </source>
</evidence>
<keyword evidence="5" id="KW-0406">Ion transport</keyword>
<evidence type="ECO:0000256" key="2">
    <source>
        <dbReference type="ARBA" id="ARBA00007780"/>
    </source>
</evidence>
<dbReference type="InterPro" id="IPR023614">
    <property type="entry name" value="Porin_dom_sf"/>
</dbReference>
<protein>
    <submittedName>
        <fullName evidence="7">Uncharacterized protein</fullName>
    </submittedName>
</protein>
<keyword evidence="4" id="KW-1000">Mitochondrion outer membrane</keyword>
<dbReference type="Pfam" id="PF01459">
    <property type="entry name" value="Porin_3"/>
    <property type="match status" value="1"/>
</dbReference>
<dbReference type="STRING" id="7232.A0A484BLB6"/>
<keyword evidence="5" id="KW-0626">Porin</keyword>
<dbReference type="EMBL" id="LSRL02000031">
    <property type="protein sequence ID" value="TDG48625.1"/>
    <property type="molecule type" value="Genomic_DNA"/>
</dbReference>
<dbReference type="CDD" id="cd07306">
    <property type="entry name" value="Porin3_VDAC"/>
    <property type="match status" value="1"/>
</dbReference>
<dbReference type="GO" id="GO:0015288">
    <property type="term" value="F:porin activity"/>
    <property type="evidence" value="ECO:0007669"/>
    <property type="project" value="UniProtKB-KW"/>
</dbReference>
<dbReference type="GO" id="GO:0005741">
    <property type="term" value="C:mitochondrial outer membrane"/>
    <property type="evidence" value="ECO:0007669"/>
    <property type="project" value="UniProtKB-SubCell"/>
</dbReference>
<evidence type="ECO:0000256" key="5">
    <source>
        <dbReference type="ARBA" id="ARBA00023114"/>
    </source>
</evidence>
<keyword evidence="3" id="KW-0812">Transmembrane</keyword>
<reference evidence="7 8" key="1">
    <citation type="journal article" date="2019" name="J. Hered.">
        <title>An Improved Genome Assembly for Drosophila navojoa, the Basal Species in the mojavensis Cluster.</title>
        <authorList>
            <person name="Vanderlinde T."/>
            <person name="Dupim E.G."/>
            <person name="Nazario-Yepiz N.O."/>
            <person name="Carvalho A.B."/>
        </authorList>
    </citation>
    <scope>NUCLEOTIDE SEQUENCE [LARGE SCALE GENOMIC DNA]</scope>
    <source>
        <strain evidence="7">Navoj_Jal97</strain>
        <tissue evidence="7">Whole organism</tissue>
    </source>
</reference>
<dbReference type="InterPro" id="IPR001925">
    <property type="entry name" value="Porin_Euk"/>
</dbReference>
<gene>
    <name evidence="7" type="ORF">AWZ03_004954</name>
</gene>
<dbReference type="OrthoDB" id="7827681at2759"/>
<feature type="region of interest" description="Disordered" evidence="6">
    <location>
        <begin position="1"/>
        <end position="42"/>
    </location>
</feature>
<dbReference type="GO" id="GO:0046930">
    <property type="term" value="C:pore complex"/>
    <property type="evidence" value="ECO:0007669"/>
    <property type="project" value="UniProtKB-KW"/>
</dbReference>
<dbReference type="GO" id="GO:0008308">
    <property type="term" value="F:voltage-gated monoatomic anion channel activity"/>
    <property type="evidence" value="ECO:0007669"/>
    <property type="project" value="InterPro"/>
</dbReference>
<evidence type="ECO:0000256" key="1">
    <source>
        <dbReference type="ARBA" id="ARBA00004294"/>
    </source>
</evidence>
<comment type="subcellular location">
    <subcellularLocation>
        <location evidence="1">Mitochondrion outer membrane</location>
    </subcellularLocation>
</comment>
<feature type="compositionally biased region" description="Basic residues" evidence="6">
    <location>
        <begin position="1"/>
        <end position="18"/>
    </location>
</feature>
<dbReference type="Proteomes" id="UP000295192">
    <property type="component" value="Unassembled WGS sequence"/>
</dbReference>
<proteinExistence type="inferred from homology"/>
<evidence type="ECO:0000313" key="7">
    <source>
        <dbReference type="EMBL" id="TDG48625.1"/>
    </source>
</evidence>
<organism evidence="7 8">
    <name type="scientific">Drosophila navojoa</name>
    <name type="common">Fruit fly</name>
    <dbReference type="NCBI Taxonomy" id="7232"/>
    <lineage>
        <taxon>Eukaryota</taxon>
        <taxon>Metazoa</taxon>
        <taxon>Ecdysozoa</taxon>
        <taxon>Arthropoda</taxon>
        <taxon>Hexapoda</taxon>
        <taxon>Insecta</taxon>
        <taxon>Pterygota</taxon>
        <taxon>Neoptera</taxon>
        <taxon>Endopterygota</taxon>
        <taxon>Diptera</taxon>
        <taxon>Brachycera</taxon>
        <taxon>Muscomorpha</taxon>
        <taxon>Ephydroidea</taxon>
        <taxon>Drosophilidae</taxon>
        <taxon>Drosophila</taxon>
    </lineage>
</organism>
<dbReference type="Gene3D" id="2.40.160.10">
    <property type="entry name" value="Porin"/>
    <property type="match status" value="2"/>
</dbReference>
<name>A0A484BLB6_DRONA</name>
<keyword evidence="4" id="KW-0496">Mitochondrion</keyword>
<keyword evidence="5" id="KW-0813">Transport</keyword>
<evidence type="ECO:0000256" key="4">
    <source>
        <dbReference type="ARBA" id="ARBA00022787"/>
    </source>
</evidence>
<keyword evidence="3" id="KW-0472">Membrane</keyword>
<comment type="caution">
    <text evidence="7">The sequence shown here is derived from an EMBL/GenBank/DDBJ whole genome shotgun (WGS) entry which is preliminary data.</text>
</comment>
<evidence type="ECO:0000256" key="3">
    <source>
        <dbReference type="ARBA" id="ARBA00022452"/>
    </source>
</evidence>
<dbReference type="AlphaFoldDB" id="A0A484BLB6"/>
<keyword evidence="8" id="KW-1185">Reference proteome</keyword>
<evidence type="ECO:0000256" key="6">
    <source>
        <dbReference type="SAM" id="MobiDB-lite"/>
    </source>
</evidence>
<sequence length="372" mass="41748">MSVFKKRRLTAWQKKKNRQAPAESAPAPAPEPDSADAAQEPHEAEYEIIPPVPLKGQVPTFFHIGRWAKDCLITGYRIGVWHIDCTTRVMDELYMYSFGTAKPDVKSISGGVGFKEKLGLLTMSQAWLTNELFSSIGVQKKTDSIGGEAILRALYNRAETAYKIDLLGGIERSPVRLEVIAPIVHVTKIMGYALWQPSEPLTLRKNHLINRHLVWGTTIDPRNSLLNFLMSLAHSEDFQDLRGSIFQRLTNQWAIAVKASLMQWENVEYSIGCQCMVNDSALIKAKMTSHGDDRLTLEVQAALEFDPFKIELIAPLINGSLVSAYTYYEHPSEIFICSVGAVVDVPKLEVNWHEFGVGIRSEQDYTEIGLKL</sequence>
<keyword evidence="3" id="KW-1134">Transmembrane beta strand</keyword>
<accession>A0A484BLB6</accession>